<evidence type="ECO:0000256" key="6">
    <source>
        <dbReference type="ARBA" id="ARBA00022692"/>
    </source>
</evidence>
<dbReference type="InterPro" id="IPR036097">
    <property type="entry name" value="HisK_dim/P_sf"/>
</dbReference>
<comment type="catalytic activity">
    <reaction evidence="1">
        <text>ATP + protein L-histidine = ADP + protein N-phospho-L-histidine.</text>
        <dbReference type="EC" id="2.7.13.3"/>
    </reaction>
</comment>
<organism evidence="14 15">
    <name type="scientific">Actinomadura fulvescens</name>
    <dbReference type="NCBI Taxonomy" id="46160"/>
    <lineage>
        <taxon>Bacteria</taxon>
        <taxon>Bacillati</taxon>
        <taxon>Actinomycetota</taxon>
        <taxon>Actinomycetes</taxon>
        <taxon>Streptosporangiales</taxon>
        <taxon>Thermomonosporaceae</taxon>
        <taxon>Actinomadura</taxon>
    </lineage>
</organism>
<name>A0ABP6C1A7_9ACTN</name>
<evidence type="ECO:0000259" key="13">
    <source>
        <dbReference type="PROSITE" id="PS50885"/>
    </source>
</evidence>
<dbReference type="EC" id="2.7.13.3" evidence="3"/>
<keyword evidence="8 11" id="KW-1133">Transmembrane helix</keyword>
<feature type="domain" description="HAMP" evidence="13">
    <location>
        <begin position="194"/>
        <end position="247"/>
    </location>
</feature>
<evidence type="ECO:0000259" key="12">
    <source>
        <dbReference type="PROSITE" id="PS50109"/>
    </source>
</evidence>
<evidence type="ECO:0000313" key="14">
    <source>
        <dbReference type="EMBL" id="GAA2593097.1"/>
    </source>
</evidence>
<dbReference type="InterPro" id="IPR036890">
    <property type="entry name" value="HATPase_C_sf"/>
</dbReference>
<dbReference type="SUPFAM" id="SSF47384">
    <property type="entry name" value="Homodimeric domain of signal transducing histidine kinase"/>
    <property type="match status" value="1"/>
</dbReference>
<dbReference type="SMART" id="SM00304">
    <property type="entry name" value="HAMP"/>
    <property type="match status" value="1"/>
</dbReference>
<dbReference type="CDD" id="cd06225">
    <property type="entry name" value="HAMP"/>
    <property type="match status" value="1"/>
</dbReference>
<dbReference type="Gene3D" id="1.10.287.130">
    <property type="match status" value="1"/>
</dbReference>
<dbReference type="GO" id="GO:0005524">
    <property type="term" value="F:ATP binding"/>
    <property type="evidence" value="ECO:0007669"/>
    <property type="project" value="UniProtKB-KW"/>
</dbReference>
<evidence type="ECO:0000256" key="7">
    <source>
        <dbReference type="ARBA" id="ARBA00022777"/>
    </source>
</evidence>
<dbReference type="SMART" id="SM00387">
    <property type="entry name" value="HATPase_c"/>
    <property type="match status" value="1"/>
</dbReference>
<keyword evidence="7" id="KW-0418">Kinase</keyword>
<feature type="transmembrane region" description="Helical" evidence="11">
    <location>
        <begin position="170"/>
        <end position="193"/>
    </location>
</feature>
<evidence type="ECO:0000256" key="5">
    <source>
        <dbReference type="ARBA" id="ARBA00022679"/>
    </source>
</evidence>
<dbReference type="InterPro" id="IPR004358">
    <property type="entry name" value="Sig_transdc_His_kin-like_C"/>
</dbReference>
<dbReference type="PROSITE" id="PS51257">
    <property type="entry name" value="PROKAR_LIPOPROTEIN"/>
    <property type="match status" value="1"/>
</dbReference>
<dbReference type="PROSITE" id="PS50885">
    <property type="entry name" value="HAMP"/>
    <property type="match status" value="1"/>
</dbReference>
<keyword evidence="6 11" id="KW-0812">Transmembrane</keyword>
<keyword evidence="15" id="KW-1185">Reference proteome</keyword>
<keyword evidence="14" id="KW-0547">Nucleotide-binding</keyword>
<dbReference type="Proteomes" id="UP001501509">
    <property type="component" value="Unassembled WGS sequence"/>
</dbReference>
<evidence type="ECO:0000313" key="15">
    <source>
        <dbReference type="Proteomes" id="UP001501509"/>
    </source>
</evidence>
<proteinExistence type="predicted"/>
<protein>
    <recommendedName>
        <fullName evidence="3">histidine kinase</fullName>
        <ecNumber evidence="3">2.7.13.3</ecNumber>
    </recommendedName>
</protein>
<keyword evidence="10 11" id="KW-0472">Membrane</keyword>
<dbReference type="CDD" id="cd00082">
    <property type="entry name" value="HisKA"/>
    <property type="match status" value="1"/>
</dbReference>
<dbReference type="Gene3D" id="6.10.340.10">
    <property type="match status" value="1"/>
</dbReference>
<dbReference type="InterPro" id="IPR050428">
    <property type="entry name" value="TCS_sensor_his_kinase"/>
</dbReference>
<dbReference type="PROSITE" id="PS50109">
    <property type="entry name" value="HIS_KIN"/>
    <property type="match status" value="1"/>
</dbReference>
<evidence type="ECO:0000256" key="8">
    <source>
        <dbReference type="ARBA" id="ARBA00022989"/>
    </source>
</evidence>
<dbReference type="InterPro" id="IPR003660">
    <property type="entry name" value="HAMP_dom"/>
</dbReference>
<evidence type="ECO:0000256" key="11">
    <source>
        <dbReference type="SAM" id="Phobius"/>
    </source>
</evidence>
<dbReference type="PANTHER" id="PTHR45436">
    <property type="entry name" value="SENSOR HISTIDINE KINASE YKOH"/>
    <property type="match status" value="1"/>
</dbReference>
<comment type="caution">
    <text evidence="14">The sequence shown here is derived from an EMBL/GenBank/DDBJ whole genome shotgun (WGS) entry which is preliminary data.</text>
</comment>
<dbReference type="InterPro" id="IPR003661">
    <property type="entry name" value="HisK_dim/P_dom"/>
</dbReference>
<dbReference type="RefSeq" id="WP_344541568.1">
    <property type="nucleotide sequence ID" value="NZ_BAAATD010000003.1"/>
</dbReference>
<dbReference type="PANTHER" id="PTHR45436:SF5">
    <property type="entry name" value="SENSOR HISTIDINE KINASE TRCS"/>
    <property type="match status" value="1"/>
</dbReference>
<evidence type="ECO:0000256" key="4">
    <source>
        <dbReference type="ARBA" id="ARBA00022553"/>
    </source>
</evidence>
<dbReference type="Pfam" id="PF00672">
    <property type="entry name" value="HAMP"/>
    <property type="match status" value="1"/>
</dbReference>
<evidence type="ECO:0000256" key="2">
    <source>
        <dbReference type="ARBA" id="ARBA00004236"/>
    </source>
</evidence>
<accession>A0ABP6C1A7</accession>
<dbReference type="CDD" id="cd00075">
    <property type="entry name" value="HATPase"/>
    <property type="match status" value="1"/>
</dbReference>
<dbReference type="InterPro" id="IPR005467">
    <property type="entry name" value="His_kinase_dom"/>
</dbReference>
<keyword evidence="4" id="KW-0597">Phosphoprotein</keyword>
<feature type="domain" description="Histidine kinase" evidence="12">
    <location>
        <begin position="255"/>
        <end position="465"/>
    </location>
</feature>
<evidence type="ECO:0000256" key="3">
    <source>
        <dbReference type="ARBA" id="ARBA00012438"/>
    </source>
</evidence>
<sequence length="474" mass="50382">MARRPSLRARLALPTAVAVALAVAACAVAGWFITRNQLYAQFDRTLKNSSTGPPHLLRGALMACGPDESDGRPYPFGTLQLVRADGQRCAIPGSATLVVADADVRVAKGELRQSLHNGTMSDGTPVRILTRPWDDRRDGPRRVYSPSDPPLAAVSVALPLSQVENPLGKLALLLAAVSALGVVGAAIAGLVIARASLRPVDRLTGVVEHIARTEDLDTRIPAAGVDEIARLSRSFNTMTAALAASRDRQQQLIADAGHELRTPLTSLRTNIDLLLRSDDTGRALPPGTRHRMLVSVKAQLRELSSLVGDLLELARPEQDEPVREEVALHDVVARAVERARLRGPGLRVEAAAEPWYVHGDPGSLERAVVNLLDNAVKFSPPGGAVEVRLTGGELTVRDHGPGIAPEDLPHVFDRFWRSVSARSLPGSGLGLSIVSRVVHESGGQVRLDPAVGGGTVARVRLPGTAAPDDLTTLE</sequence>
<gene>
    <name evidence="14" type="ORF">GCM10010411_27780</name>
</gene>
<dbReference type="Pfam" id="PF02518">
    <property type="entry name" value="HATPase_c"/>
    <property type="match status" value="1"/>
</dbReference>
<dbReference type="SUPFAM" id="SSF158472">
    <property type="entry name" value="HAMP domain-like"/>
    <property type="match status" value="1"/>
</dbReference>
<dbReference type="EMBL" id="BAAATD010000003">
    <property type="protein sequence ID" value="GAA2593097.1"/>
    <property type="molecule type" value="Genomic_DNA"/>
</dbReference>
<dbReference type="SUPFAM" id="SSF55874">
    <property type="entry name" value="ATPase domain of HSP90 chaperone/DNA topoisomerase II/histidine kinase"/>
    <property type="match status" value="1"/>
</dbReference>
<keyword evidence="5" id="KW-0808">Transferase</keyword>
<evidence type="ECO:0000256" key="9">
    <source>
        <dbReference type="ARBA" id="ARBA00023012"/>
    </source>
</evidence>
<reference evidence="15" key="1">
    <citation type="journal article" date="2019" name="Int. J. Syst. Evol. Microbiol.">
        <title>The Global Catalogue of Microorganisms (GCM) 10K type strain sequencing project: providing services to taxonomists for standard genome sequencing and annotation.</title>
        <authorList>
            <consortium name="The Broad Institute Genomics Platform"/>
            <consortium name="The Broad Institute Genome Sequencing Center for Infectious Disease"/>
            <person name="Wu L."/>
            <person name="Ma J."/>
        </authorList>
    </citation>
    <scope>NUCLEOTIDE SEQUENCE [LARGE SCALE GENOMIC DNA]</scope>
    <source>
        <strain evidence="15">JCM 6833</strain>
    </source>
</reference>
<dbReference type="Pfam" id="PF00512">
    <property type="entry name" value="HisKA"/>
    <property type="match status" value="1"/>
</dbReference>
<dbReference type="Gene3D" id="3.30.565.10">
    <property type="entry name" value="Histidine kinase-like ATPase, C-terminal domain"/>
    <property type="match status" value="1"/>
</dbReference>
<dbReference type="InterPro" id="IPR003594">
    <property type="entry name" value="HATPase_dom"/>
</dbReference>
<dbReference type="PRINTS" id="PR00344">
    <property type="entry name" value="BCTRLSENSOR"/>
</dbReference>
<evidence type="ECO:0000256" key="10">
    <source>
        <dbReference type="ARBA" id="ARBA00023136"/>
    </source>
</evidence>
<evidence type="ECO:0000256" key="1">
    <source>
        <dbReference type="ARBA" id="ARBA00000085"/>
    </source>
</evidence>
<comment type="subcellular location">
    <subcellularLocation>
        <location evidence="2">Cell membrane</location>
    </subcellularLocation>
</comment>
<dbReference type="SMART" id="SM00388">
    <property type="entry name" value="HisKA"/>
    <property type="match status" value="1"/>
</dbReference>
<keyword evidence="14" id="KW-0067">ATP-binding</keyword>
<keyword evidence="9" id="KW-0902">Two-component regulatory system</keyword>